<reference evidence="1" key="1">
    <citation type="submission" date="2020-07" db="EMBL/GenBank/DDBJ databases">
        <title>Vallitalea pronyensis genome.</title>
        <authorList>
            <person name="Postec A."/>
        </authorList>
    </citation>
    <scope>NUCLEOTIDE SEQUENCE</scope>
    <source>
        <strain evidence="1">FatNI3</strain>
    </source>
</reference>
<organism evidence="1 2">
    <name type="scientific">Vallitalea pronyensis</name>
    <dbReference type="NCBI Taxonomy" id="1348613"/>
    <lineage>
        <taxon>Bacteria</taxon>
        <taxon>Bacillati</taxon>
        <taxon>Bacillota</taxon>
        <taxon>Clostridia</taxon>
        <taxon>Lachnospirales</taxon>
        <taxon>Vallitaleaceae</taxon>
        <taxon>Vallitalea</taxon>
    </lineage>
</organism>
<keyword evidence="2" id="KW-1185">Reference proteome</keyword>
<dbReference type="Pfam" id="PF13238">
    <property type="entry name" value="AAA_18"/>
    <property type="match status" value="1"/>
</dbReference>
<dbReference type="InterPro" id="IPR027417">
    <property type="entry name" value="P-loop_NTPase"/>
</dbReference>
<evidence type="ECO:0000313" key="1">
    <source>
        <dbReference type="EMBL" id="QUI20877.1"/>
    </source>
</evidence>
<gene>
    <name evidence="1" type="ORF">HZI73_00485</name>
</gene>
<protein>
    <submittedName>
        <fullName evidence="1">Uncharacterized protein</fullName>
    </submittedName>
</protein>
<dbReference type="PANTHER" id="PTHR37816">
    <property type="entry name" value="YALI0E33011P"/>
    <property type="match status" value="1"/>
</dbReference>
<dbReference type="Proteomes" id="UP000683246">
    <property type="component" value="Chromosome"/>
</dbReference>
<dbReference type="SUPFAM" id="SSF52540">
    <property type="entry name" value="P-loop containing nucleoside triphosphate hydrolases"/>
    <property type="match status" value="1"/>
</dbReference>
<dbReference type="InterPro" id="IPR052922">
    <property type="entry name" value="Cytidylate_Kinase-2"/>
</dbReference>
<dbReference type="AlphaFoldDB" id="A0A8J8SEY8"/>
<sequence>MKKILITGIVASGKTTFAKKLSKILDIKYYELDNITYNSKGISKRSKKEQMDMIREIDLNGQWIFEGLDRESYRELYHMADSIIFLDMPIKLRKRRMITRFIKQQLKIEPCQYTSDLKLIKRMFKGTRDFEKKKPEYERFLRQFNDKVIHLQKSKEVKAWLKEKKISQTNSM</sequence>
<dbReference type="Gene3D" id="3.40.50.300">
    <property type="entry name" value="P-loop containing nucleotide triphosphate hydrolases"/>
    <property type="match status" value="1"/>
</dbReference>
<dbReference type="EMBL" id="CP058649">
    <property type="protein sequence ID" value="QUI20877.1"/>
    <property type="molecule type" value="Genomic_DNA"/>
</dbReference>
<evidence type="ECO:0000313" key="2">
    <source>
        <dbReference type="Proteomes" id="UP000683246"/>
    </source>
</evidence>
<dbReference type="KEGG" id="vpy:HZI73_00485"/>
<proteinExistence type="predicted"/>
<dbReference type="RefSeq" id="WP_212696335.1">
    <property type="nucleotide sequence ID" value="NZ_CP058649.1"/>
</dbReference>
<dbReference type="PANTHER" id="PTHR37816:SF2">
    <property type="entry name" value="DNA TOPOLOGY MODULATION PROTEIN FLAR-RELATED PROTEIN"/>
    <property type="match status" value="1"/>
</dbReference>
<accession>A0A8J8SEY8</accession>
<name>A0A8J8SEY8_9FIRM</name>